<accession>A0A815NPB6</accession>
<organism evidence="2 3">
    <name type="scientific">Adineta ricciae</name>
    <name type="common">Rotifer</name>
    <dbReference type="NCBI Taxonomy" id="249248"/>
    <lineage>
        <taxon>Eukaryota</taxon>
        <taxon>Metazoa</taxon>
        <taxon>Spiralia</taxon>
        <taxon>Gnathifera</taxon>
        <taxon>Rotifera</taxon>
        <taxon>Eurotatoria</taxon>
        <taxon>Bdelloidea</taxon>
        <taxon>Adinetida</taxon>
        <taxon>Adinetidae</taxon>
        <taxon>Adineta</taxon>
    </lineage>
</organism>
<evidence type="ECO:0000313" key="3">
    <source>
        <dbReference type="Proteomes" id="UP000663852"/>
    </source>
</evidence>
<proteinExistence type="predicted"/>
<evidence type="ECO:0000313" key="2">
    <source>
        <dbReference type="EMBL" id="CAF1440332.1"/>
    </source>
</evidence>
<evidence type="ECO:0000256" key="1">
    <source>
        <dbReference type="SAM" id="MobiDB-lite"/>
    </source>
</evidence>
<reference evidence="2" key="1">
    <citation type="submission" date="2021-02" db="EMBL/GenBank/DDBJ databases">
        <authorList>
            <person name="Nowell W R."/>
        </authorList>
    </citation>
    <scope>NUCLEOTIDE SEQUENCE</scope>
</reference>
<feature type="compositionally biased region" description="Polar residues" evidence="1">
    <location>
        <begin position="22"/>
        <end position="35"/>
    </location>
</feature>
<sequence length="100" mass="11158">MSGRNDSEFNASRNLPALYQPSPMTSISPRSQISSAEANNVVREFESKLNADYSDKITCPNSISPVPADIETKANEWVKAKSYEDRCFGHYMRAIAQPKT</sequence>
<name>A0A815NPB6_ADIRI</name>
<dbReference type="EMBL" id="CAJNOJ010000416">
    <property type="protein sequence ID" value="CAF1440332.1"/>
    <property type="molecule type" value="Genomic_DNA"/>
</dbReference>
<feature type="region of interest" description="Disordered" evidence="1">
    <location>
        <begin position="1"/>
        <end position="35"/>
    </location>
</feature>
<dbReference type="Proteomes" id="UP000663852">
    <property type="component" value="Unassembled WGS sequence"/>
</dbReference>
<protein>
    <submittedName>
        <fullName evidence="2">Uncharacterized protein</fullName>
    </submittedName>
</protein>
<gene>
    <name evidence="2" type="ORF">EDS130_LOCUS38826</name>
</gene>
<comment type="caution">
    <text evidence="2">The sequence shown here is derived from an EMBL/GenBank/DDBJ whole genome shotgun (WGS) entry which is preliminary data.</text>
</comment>
<dbReference type="AlphaFoldDB" id="A0A815NPB6"/>